<evidence type="ECO:0000256" key="5">
    <source>
        <dbReference type="ARBA" id="ARBA00023098"/>
    </source>
</evidence>
<dbReference type="EC" id="1.1.1.94" evidence="12"/>
<feature type="binding site" evidence="9">
    <location>
        <begin position="271"/>
        <end position="272"/>
    </location>
    <ligand>
        <name>substrate</name>
    </ligand>
</feature>
<evidence type="ECO:0000256" key="2">
    <source>
        <dbReference type="ARBA" id="ARBA00022516"/>
    </source>
</evidence>
<dbReference type="GO" id="GO:0005975">
    <property type="term" value="P:carbohydrate metabolic process"/>
    <property type="evidence" value="ECO:0007669"/>
    <property type="project" value="InterPro"/>
</dbReference>
<keyword evidence="2" id="KW-0444">Lipid biosynthesis</keyword>
<evidence type="ECO:0000256" key="1">
    <source>
        <dbReference type="ARBA" id="ARBA00011009"/>
    </source>
</evidence>
<evidence type="ECO:0000256" key="8">
    <source>
        <dbReference type="PIRSR" id="PIRSR000114-1"/>
    </source>
</evidence>
<dbReference type="GO" id="GO:0047952">
    <property type="term" value="F:glycerol-3-phosphate dehydrogenase [NAD(P)+] activity"/>
    <property type="evidence" value="ECO:0007669"/>
    <property type="project" value="UniProtKB-EC"/>
</dbReference>
<evidence type="ECO:0000313" key="15">
    <source>
        <dbReference type="EMBL" id="KTF03963.1"/>
    </source>
</evidence>
<proteinExistence type="inferred from homology"/>
<dbReference type="Proteomes" id="UP001225576">
    <property type="component" value="Unassembled WGS sequence"/>
</dbReference>
<dbReference type="PANTHER" id="PTHR11728:SF1">
    <property type="entry name" value="GLYCEROL-3-PHOSPHATE DEHYDROGENASE [NAD(+)] 2, CHLOROPLASTIC"/>
    <property type="match status" value="1"/>
</dbReference>
<evidence type="ECO:0000256" key="11">
    <source>
        <dbReference type="RuleBase" id="RU000437"/>
    </source>
</evidence>
<evidence type="ECO:0000313" key="17">
    <source>
        <dbReference type="Proteomes" id="UP000054404"/>
    </source>
</evidence>
<dbReference type="Proteomes" id="UP000054404">
    <property type="component" value="Unassembled WGS sequence"/>
</dbReference>
<dbReference type="InterPro" id="IPR013328">
    <property type="entry name" value="6PGD_dom2"/>
</dbReference>
<keyword evidence="5" id="KW-0443">Lipid metabolism</keyword>
<sequence length="353" mass="38250">MATIAILGAGIMATALTFPLTENGHKVNLVGTHLDRDIIESIQTTGVHPDLDLKVNDKVVAYQLEDAEAAFEGADVAMSGVNSFGVRWAGERLAKLVRPGMKVLNVTKGMEADDDGTLHLLPDVLRSYFDEDLANSVTWNAIVGPSIAGEVAVHHDTCVIFAGEDQDSLDYLADLFRTDYYHVWTSTDFRGCEIGAATKNIYAFAAGLGAGLLRKEGKQDDRYVRFNYNAAVFGQGQTELRQFMTLLGGKPETADGLAGVGDMYVTSAGGRNVKAGTFVGEGVPFSEVRDSLMKGVTLEGVQAIRVIGGALEPLTERGVIKPEDFPLCRYLYQIIEKDAPLDMPWEKFFGGMK</sequence>
<keyword evidence="6" id="KW-0594">Phospholipid biosynthesis</keyword>
<comment type="similarity">
    <text evidence="1 11">Belongs to the NAD-dependent glycerol-3-phosphate dehydrogenase family.</text>
</comment>
<dbReference type="Pfam" id="PF01210">
    <property type="entry name" value="NAD_Gly3P_dh_N"/>
    <property type="match status" value="1"/>
</dbReference>
<feature type="binding site" evidence="10">
    <location>
        <position position="271"/>
    </location>
    <ligand>
        <name>NAD(+)</name>
        <dbReference type="ChEBI" id="CHEBI:57540"/>
    </ligand>
</feature>
<evidence type="ECO:0000256" key="4">
    <source>
        <dbReference type="ARBA" id="ARBA00023027"/>
    </source>
</evidence>
<dbReference type="Pfam" id="PF07479">
    <property type="entry name" value="NAD_Gly3P_dh_C"/>
    <property type="match status" value="1"/>
</dbReference>
<evidence type="ECO:0000259" key="13">
    <source>
        <dbReference type="Pfam" id="PF01210"/>
    </source>
</evidence>
<keyword evidence="17" id="KW-1185">Reference proteome</keyword>
<gene>
    <name evidence="15" type="primary">gpsA_2</name>
    <name evidence="15" type="ORF">AQZ59_01293</name>
    <name evidence="16" type="ORF">QP858_08355</name>
</gene>
<feature type="active site" description="Proton acceptor" evidence="8">
    <location>
        <position position="199"/>
    </location>
</feature>
<dbReference type="GO" id="GO:0051287">
    <property type="term" value="F:NAD binding"/>
    <property type="evidence" value="ECO:0007669"/>
    <property type="project" value="InterPro"/>
</dbReference>
<feature type="domain" description="Glycerol-3-phosphate dehydrogenase NAD-dependent N-terminal" evidence="13">
    <location>
        <begin position="4"/>
        <end position="167"/>
    </location>
</feature>
<comment type="catalytic activity">
    <reaction evidence="12">
        <text>sn-glycerol 3-phosphate + NADP(+) = dihydroxyacetone phosphate + NADPH + H(+)</text>
        <dbReference type="Rhea" id="RHEA:11096"/>
        <dbReference type="ChEBI" id="CHEBI:15378"/>
        <dbReference type="ChEBI" id="CHEBI:57597"/>
        <dbReference type="ChEBI" id="CHEBI:57642"/>
        <dbReference type="ChEBI" id="CHEBI:57783"/>
        <dbReference type="ChEBI" id="CHEBI:58349"/>
        <dbReference type="EC" id="1.1.1.94"/>
    </reaction>
</comment>
<evidence type="ECO:0000256" key="10">
    <source>
        <dbReference type="PIRSR" id="PIRSR000114-3"/>
    </source>
</evidence>
<evidence type="ECO:0000256" key="12">
    <source>
        <dbReference type="RuleBase" id="RU000439"/>
    </source>
</evidence>
<feature type="binding site" evidence="9">
    <location>
        <position position="108"/>
    </location>
    <ligand>
        <name>substrate</name>
    </ligand>
</feature>
<organism evidence="15 17">
    <name type="scientific">Trueperella bernardiae</name>
    <dbReference type="NCBI Taxonomy" id="59561"/>
    <lineage>
        <taxon>Bacteria</taxon>
        <taxon>Bacillati</taxon>
        <taxon>Actinomycetota</taxon>
        <taxon>Actinomycetes</taxon>
        <taxon>Actinomycetales</taxon>
        <taxon>Actinomycetaceae</taxon>
        <taxon>Trueperella</taxon>
    </lineage>
</organism>
<feature type="binding site" evidence="10">
    <location>
        <position position="148"/>
    </location>
    <ligand>
        <name>NAD(+)</name>
        <dbReference type="ChEBI" id="CHEBI:57540"/>
    </ligand>
</feature>
<keyword evidence="7" id="KW-1208">Phospholipid metabolism</keyword>
<evidence type="ECO:0000256" key="9">
    <source>
        <dbReference type="PIRSR" id="PIRSR000114-2"/>
    </source>
</evidence>
<dbReference type="SUPFAM" id="SSF48179">
    <property type="entry name" value="6-phosphogluconate dehydrogenase C-terminal domain-like"/>
    <property type="match status" value="1"/>
</dbReference>
<dbReference type="InterPro" id="IPR036291">
    <property type="entry name" value="NAD(P)-bd_dom_sf"/>
</dbReference>
<dbReference type="GO" id="GO:0046168">
    <property type="term" value="P:glycerol-3-phosphate catabolic process"/>
    <property type="evidence" value="ECO:0007669"/>
    <property type="project" value="InterPro"/>
</dbReference>
<keyword evidence="4 10" id="KW-0520">NAD</keyword>
<evidence type="ECO:0000256" key="3">
    <source>
        <dbReference type="ARBA" id="ARBA00023002"/>
    </source>
</evidence>
<dbReference type="STRING" id="59561.AQZ59_01293"/>
<dbReference type="EMBL" id="JASPDQ010000022">
    <property type="protein sequence ID" value="MDK8602467.1"/>
    <property type="molecule type" value="Genomic_DNA"/>
</dbReference>
<dbReference type="PRINTS" id="PR00077">
    <property type="entry name" value="GPDHDRGNASE"/>
</dbReference>
<dbReference type="InterPro" id="IPR006109">
    <property type="entry name" value="G3P_DH_NAD-dep_C"/>
</dbReference>
<evidence type="ECO:0000259" key="14">
    <source>
        <dbReference type="Pfam" id="PF07479"/>
    </source>
</evidence>
<dbReference type="GO" id="GO:0008654">
    <property type="term" value="P:phospholipid biosynthetic process"/>
    <property type="evidence" value="ECO:0007669"/>
    <property type="project" value="UniProtKB-KW"/>
</dbReference>
<evidence type="ECO:0000256" key="6">
    <source>
        <dbReference type="ARBA" id="ARBA00023209"/>
    </source>
</evidence>
<dbReference type="GO" id="GO:0005829">
    <property type="term" value="C:cytosol"/>
    <property type="evidence" value="ECO:0007669"/>
    <property type="project" value="TreeGrafter"/>
</dbReference>
<evidence type="ECO:0000256" key="7">
    <source>
        <dbReference type="ARBA" id="ARBA00023264"/>
    </source>
</evidence>
<protein>
    <recommendedName>
        <fullName evidence="12">Glycerol-3-phosphate dehydrogenase</fullName>
        <ecNumber evidence="12">1.1.1.94</ecNumber>
    </recommendedName>
</protein>
<comment type="caution">
    <text evidence="15">The sequence shown here is derived from an EMBL/GenBank/DDBJ whole genome shotgun (WGS) entry which is preliminary data.</text>
</comment>
<dbReference type="AlphaFoldDB" id="A0A0W1KIV4"/>
<feature type="domain" description="Glycerol-3-phosphate dehydrogenase NAD-dependent C-terminal" evidence="14">
    <location>
        <begin position="188"/>
        <end position="341"/>
    </location>
</feature>
<dbReference type="PATRIC" id="fig|59561.3.peg.1285"/>
<name>A0A0W1KIV4_9ACTO</name>
<dbReference type="RefSeq" id="WP_062613833.1">
    <property type="nucleotide sequence ID" value="NZ_CALTZF010000020.1"/>
</dbReference>
<dbReference type="SUPFAM" id="SSF51735">
    <property type="entry name" value="NAD(P)-binding Rossmann-fold domains"/>
    <property type="match status" value="1"/>
</dbReference>
<dbReference type="InterPro" id="IPR006168">
    <property type="entry name" value="G3P_DH_NAD-dep"/>
</dbReference>
<dbReference type="InterPro" id="IPR011128">
    <property type="entry name" value="G3P_DH_NAD-dep_N"/>
</dbReference>
<dbReference type="OrthoDB" id="9812273at2"/>
<dbReference type="EMBL" id="LNIZ01000005">
    <property type="protein sequence ID" value="KTF03963.1"/>
    <property type="molecule type" value="Genomic_DNA"/>
</dbReference>
<evidence type="ECO:0000313" key="16">
    <source>
        <dbReference type="EMBL" id="MDK8602467.1"/>
    </source>
</evidence>
<dbReference type="InterPro" id="IPR008927">
    <property type="entry name" value="6-PGluconate_DH-like_C_sf"/>
</dbReference>
<keyword evidence="3 11" id="KW-0560">Oxidoreductase</keyword>
<accession>A0A0W1KIV4</accession>
<dbReference type="Gene3D" id="1.10.1040.10">
    <property type="entry name" value="N-(1-d-carboxylethyl)-l-norvaline Dehydrogenase, domain 2"/>
    <property type="match status" value="1"/>
</dbReference>
<dbReference type="PANTHER" id="PTHR11728">
    <property type="entry name" value="GLYCEROL-3-PHOSPHATE DEHYDROGENASE"/>
    <property type="match status" value="1"/>
</dbReference>
<dbReference type="PIRSF" id="PIRSF000114">
    <property type="entry name" value="Glycerol-3-P_dh"/>
    <property type="match status" value="1"/>
</dbReference>
<reference evidence="15 17" key="1">
    <citation type="submission" date="2015-11" db="EMBL/GenBank/DDBJ databases">
        <title>Draft Genome Sequence of the Type Strain Trueperella bernardiae LCDC 89-0504T, Isolated from Blood Culture.</title>
        <authorList>
            <person name="Bernier A.-M."/>
            <person name="Bernard K."/>
        </authorList>
    </citation>
    <scope>NUCLEOTIDE SEQUENCE [LARGE SCALE GENOMIC DNA]</scope>
    <source>
        <strain evidence="15 17">LCDC 89-0504</strain>
    </source>
</reference>
<dbReference type="Gene3D" id="3.40.50.720">
    <property type="entry name" value="NAD(P)-binding Rossmann-like Domain"/>
    <property type="match status" value="1"/>
</dbReference>
<reference evidence="16" key="2">
    <citation type="submission" date="2023-05" db="EMBL/GenBank/DDBJ databases">
        <title>Genomic Catalog of Human Bladder Bacteria.</title>
        <authorList>
            <person name="Du J."/>
        </authorList>
    </citation>
    <scope>NUCLEOTIDE SEQUENCE</scope>
    <source>
        <strain evidence="16">UMB1304A</strain>
    </source>
</reference>